<sequence length="465" mass="51731">MMTIDEVYAALRDVGAPLTSREDLERLYHGRMVELLDFVATNLPGRRGAAAARGAIQTYREQERSHTSSNGDVDPLYHRVQRAHAQVKTSQIALQQLEATREKQASKIGELEEKEKALQDQLETERLTALLLQVLERNEEIRKARFVEILKLLEELREKVRESQKTSIVGGVTLPLSEKVIEVPRAEYTRDTVAALQTHSLRLSRLSTLAKDHGLKARTQAAEARLLDLIAHSKNSDRDDPEVSAAYQKCFAAAKSRAEMSVQYRSPNPTESECEEIQGISDRVSQRESEVQSLADHASALTLACARAIQGNAAFTKETAPQLREALQNEASAAQGHVDTLRLSIVSHAAKLESKRSYGHDRALHQGRSFPQTLADVERVFSDTQETEAFLKSADRLLSPDAVAVESHHSMTALYAKAEAETSEKIRKLLERKTAKADAGRVLLEDIERLIAESAIIASSPWYTN</sequence>
<dbReference type="Proteomes" id="UP000193067">
    <property type="component" value="Unassembled WGS sequence"/>
</dbReference>
<dbReference type="EMBL" id="KZ084116">
    <property type="protein sequence ID" value="OSD00721.1"/>
    <property type="molecule type" value="Genomic_DNA"/>
</dbReference>
<name>A0A1Y2IKI4_TRAC3</name>
<evidence type="ECO:0000313" key="3">
    <source>
        <dbReference type="Proteomes" id="UP000193067"/>
    </source>
</evidence>
<accession>A0A1Y2IKI4</accession>
<reference evidence="2 3" key="1">
    <citation type="journal article" date="2015" name="Biotechnol. Biofuels">
        <title>Enhanced degradation of softwood versus hardwood by the white-rot fungus Pycnoporus coccineus.</title>
        <authorList>
            <person name="Couturier M."/>
            <person name="Navarro D."/>
            <person name="Chevret D."/>
            <person name="Henrissat B."/>
            <person name="Piumi F."/>
            <person name="Ruiz-Duenas F.J."/>
            <person name="Martinez A.T."/>
            <person name="Grigoriev I.V."/>
            <person name="Riley R."/>
            <person name="Lipzen A."/>
            <person name="Berrin J.G."/>
            <person name="Master E.R."/>
            <person name="Rosso M.N."/>
        </authorList>
    </citation>
    <scope>NUCLEOTIDE SEQUENCE [LARGE SCALE GENOMIC DNA]</scope>
    <source>
        <strain evidence="2 3">BRFM310</strain>
    </source>
</reference>
<evidence type="ECO:0000313" key="2">
    <source>
        <dbReference type="EMBL" id="OSD00721.1"/>
    </source>
</evidence>
<protein>
    <submittedName>
        <fullName evidence="2">Uncharacterized protein</fullName>
    </submittedName>
</protein>
<feature type="coiled-coil region" evidence="1">
    <location>
        <begin position="80"/>
        <end position="166"/>
    </location>
</feature>
<dbReference type="STRING" id="1353009.A0A1Y2IKI4"/>
<dbReference type="OrthoDB" id="3256901at2759"/>
<keyword evidence="1" id="KW-0175">Coiled coil</keyword>
<evidence type="ECO:0000256" key="1">
    <source>
        <dbReference type="SAM" id="Coils"/>
    </source>
</evidence>
<proteinExistence type="predicted"/>
<keyword evidence="3" id="KW-1185">Reference proteome</keyword>
<dbReference type="AlphaFoldDB" id="A0A1Y2IKI4"/>
<organism evidence="2 3">
    <name type="scientific">Trametes coccinea (strain BRFM310)</name>
    <name type="common">Pycnoporus coccineus</name>
    <dbReference type="NCBI Taxonomy" id="1353009"/>
    <lineage>
        <taxon>Eukaryota</taxon>
        <taxon>Fungi</taxon>
        <taxon>Dikarya</taxon>
        <taxon>Basidiomycota</taxon>
        <taxon>Agaricomycotina</taxon>
        <taxon>Agaricomycetes</taxon>
        <taxon>Polyporales</taxon>
        <taxon>Polyporaceae</taxon>
        <taxon>Trametes</taxon>
    </lineage>
</organism>
<gene>
    <name evidence="2" type="ORF">PYCCODRAFT_657099</name>
</gene>